<dbReference type="KEGG" id="ehx:EMIHUDRAFT_229798"/>
<dbReference type="PaxDb" id="2903-EOD33432"/>
<reference evidence="1" key="2">
    <citation type="submission" date="2024-10" db="UniProtKB">
        <authorList>
            <consortium name="EnsemblProtists"/>
        </authorList>
    </citation>
    <scope>IDENTIFICATION</scope>
</reference>
<accession>A0A0D3KCE7</accession>
<dbReference type="GeneID" id="17278702"/>
<proteinExistence type="predicted"/>
<sequence>MPDLAAAELSIPAEQIPDPAKPLVVPVDTTVVSSELLYSGDASVVGPDSSVGAAISGSSRL</sequence>
<dbReference type="Proteomes" id="UP000013827">
    <property type="component" value="Unassembled WGS sequence"/>
</dbReference>
<dbReference type="EnsemblProtists" id="EOD33432">
    <property type="protein sequence ID" value="EOD33432"/>
    <property type="gene ID" value="EMIHUDRAFT_229798"/>
</dbReference>
<protein>
    <submittedName>
        <fullName evidence="1">Uncharacterized protein</fullName>
    </submittedName>
</protein>
<evidence type="ECO:0000313" key="1">
    <source>
        <dbReference type="EnsemblProtists" id="EOD33432"/>
    </source>
</evidence>
<keyword evidence="2" id="KW-1185">Reference proteome</keyword>
<dbReference type="HOGENOM" id="CLU_2927440_0_0_1"/>
<organism evidence="1 2">
    <name type="scientific">Emiliania huxleyi (strain CCMP1516)</name>
    <dbReference type="NCBI Taxonomy" id="280463"/>
    <lineage>
        <taxon>Eukaryota</taxon>
        <taxon>Haptista</taxon>
        <taxon>Haptophyta</taxon>
        <taxon>Prymnesiophyceae</taxon>
        <taxon>Isochrysidales</taxon>
        <taxon>Noelaerhabdaceae</taxon>
        <taxon>Emiliania</taxon>
    </lineage>
</organism>
<dbReference type="RefSeq" id="XP_005785861.1">
    <property type="nucleotide sequence ID" value="XM_005785804.1"/>
</dbReference>
<name>A0A0D3KCE7_EMIH1</name>
<reference evidence="2" key="1">
    <citation type="journal article" date="2013" name="Nature">
        <title>Pan genome of the phytoplankton Emiliania underpins its global distribution.</title>
        <authorList>
            <person name="Read B.A."/>
            <person name="Kegel J."/>
            <person name="Klute M.J."/>
            <person name="Kuo A."/>
            <person name="Lefebvre S.C."/>
            <person name="Maumus F."/>
            <person name="Mayer C."/>
            <person name="Miller J."/>
            <person name="Monier A."/>
            <person name="Salamov A."/>
            <person name="Young J."/>
            <person name="Aguilar M."/>
            <person name="Claverie J.M."/>
            <person name="Frickenhaus S."/>
            <person name="Gonzalez K."/>
            <person name="Herman E.K."/>
            <person name="Lin Y.C."/>
            <person name="Napier J."/>
            <person name="Ogata H."/>
            <person name="Sarno A.F."/>
            <person name="Shmutz J."/>
            <person name="Schroeder D."/>
            <person name="de Vargas C."/>
            <person name="Verret F."/>
            <person name="von Dassow P."/>
            <person name="Valentin K."/>
            <person name="Van de Peer Y."/>
            <person name="Wheeler G."/>
            <person name="Dacks J.B."/>
            <person name="Delwiche C.F."/>
            <person name="Dyhrman S.T."/>
            <person name="Glockner G."/>
            <person name="John U."/>
            <person name="Richards T."/>
            <person name="Worden A.Z."/>
            <person name="Zhang X."/>
            <person name="Grigoriev I.V."/>
            <person name="Allen A.E."/>
            <person name="Bidle K."/>
            <person name="Borodovsky M."/>
            <person name="Bowler C."/>
            <person name="Brownlee C."/>
            <person name="Cock J.M."/>
            <person name="Elias M."/>
            <person name="Gladyshev V.N."/>
            <person name="Groth M."/>
            <person name="Guda C."/>
            <person name="Hadaegh A."/>
            <person name="Iglesias-Rodriguez M.D."/>
            <person name="Jenkins J."/>
            <person name="Jones B.M."/>
            <person name="Lawson T."/>
            <person name="Leese F."/>
            <person name="Lindquist E."/>
            <person name="Lobanov A."/>
            <person name="Lomsadze A."/>
            <person name="Malik S.B."/>
            <person name="Marsh M.E."/>
            <person name="Mackinder L."/>
            <person name="Mock T."/>
            <person name="Mueller-Roeber B."/>
            <person name="Pagarete A."/>
            <person name="Parker M."/>
            <person name="Probert I."/>
            <person name="Quesneville H."/>
            <person name="Raines C."/>
            <person name="Rensing S.A."/>
            <person name="Riano-Pachon D.M."/>
            <person name="Richier S."/>
            <person name="Rokitta S."/>
            <person name="Shiraiwa Y."/>
            <person name="Soanes D.M."/>
            <person name="van der Giezen M."/>
            <person name="Wahlund T.M."/>
            <person name="Williams B."/>
            <person name="Wilson W."/>
            <person name="Wolfe G."/>
            <person name="Wurch L.L."/>
        </authorList>
    </citation>
    <scope>NUCLEOTIDE SEQUENCE</scope>
</reference>
<evidence type="ECO:0000313" key="2">
    <source>
        <dbReference type="Proteomes" id="UP000013827"/>
    </source>
</evidence>
<dbReference type="AlphaFoldDB" id="A0A0D3KCE7"/>